<comment type="caution">
    <text evidence="1">The sequence shown here is derived from an EMBL/GenBank/DDBJ whole genome shotgun (WGS) entry which is preliminary data.</text>
</comment>
<accession>A0A269PBS7</accession>
<evidence type="ECO:0000313" key="2">
    <source>
        <dbReference type="Proteomes" id="UP000215771"/>
    </source>
</evidence>
<reference evidence="1 2" key="1">
    <citation type="submission" date="2017-08" db="EMBL/GenBank/DDBJ databases">
        <authorList>
            <person name="de Groot N.N."/>
        </authorList>
    </citation>
    <scope>NUCLEOTIDE SEQUENCE [LARGE SCALE GENOMIC DNA]</scope>
    <source>
        <strain evidence="1 2">NBT06-6</strain>
    </source>
</reference>
<evidence type="ECO:0008006" key="3">
    <source>
        <dbReference type="Google" id="ProtNLM"/>
    </source>
</evidence>
<sequence>MQAAYSPLIAGEREPRMVARGARHHPRGIAYPRPAAQRAVGHWLGRPGLTVTGFGALALYGLPVLADDCDTVLAGPRINRTRPATQLTPALLRTTLRPGETWTVICAGHRVSVAAPGLAVVHALMSILRGYSAWHTTAGSTLTRAVQLIDATRHFLNLHPDPIRTATKHRLDRDRLEQVLAASSPLAQSPKETEMRLLAAPLARQYGLTLQEQVVITNKWGKRVTDLDLALMEPKIGLMYDGIHHWDKAQRTKDSLINIELAAQGWRLFRFSEGTLHRLPSMLDDLLARLGFRGE</sequence>
<proteinExistence type="predicted"/>
<dbReference type="EMBL" id="NQMQ01000020">
    <property type="protein sequence ID" value="PAJ68964.1"/>
    <property type="molecule type" value="Genomic_DNA"/>
</dbReference>
<name>A0A269PBS7_9CORY</name>
<dbReference type="AlphaFoldDB" id="A0A269PBS7"/>
<organism evidence="1 2">
    <name type="scientific">Corynebacterium hadale</name>
    <dbReference type="NCBI Taxonomy" id="2026255"/>
    <lineage>
        <taxon>Bacteria</taxon>
        <taxon>Bacillati</taxon>
        <taxon>Actinomycetota</taxon>
        <taxon>Actinomycetes</taxon>
        <taxon>Mycobacteriales</taxon>
        <taxon>Corynebacteriaceae</taxon>
        <taxon>Corynebacterium</taxon>
    </lineage>
</organism>
<protein>
    <recommendedName>
        <fullName evidence="3">DUF559 domain-containing protein</fullName>
    </recommendedName>
</protein>
<gene>
    <name evidence="1" type="ORF">CIG21_09880</name>
</gene>
<dbReference type="Proteomes" id="UP000215771">
    <property type="component" value="Unassembled WGS sequence"/>
</dbReference>
<dbReference type="Gene3D" id="3.40.960.10">
    <property type="entry name" value="VSR Endonuclease"/>
    <property type="match status" value="1"/>
</dbReference>
<evidence type="ECO:0000313" key="1">
    <source>
        <dbReference type="EMBL" id="PAJ68964.1"/>
    </source>
</evidence>